<evidence type="ECO:0000256" key="1">
    <source>
        <dbReference type="SAM" id="MobiDB-lite"/>
    </source>
</evidence>
<dbReference type="Proteomes" id="UP000314294">
    <property type="component" value="Unassembled WGS sequence"/>
</dbReference>
<feature type="compositionally biased region" description="Polar residues" evidence="1">
    <location>
        <begin position="155"/>
        <end position="178"/>
    </location>
</feature>
<protein>
    <submittedName>
        <fullName evidence="2">Dedicator of cytokinesis protein 5</fullName>
    </submittedName>
</protein>
<gene>
    <name evidence="2" type="primary">Dock5_1</name>
    <name evidence="2" type="ORF">EYF80_019135</name>
</gene>
<dbReference type="OrthoDB" id="9836200at2759"/>
<name>A0A4Z2HYF9_9TELE</name>
<dbReference type="AlphaFoldDB" id="A0A4Z2HYF9"/>
<proteinExistence type="predicted"/>
<evidence type="ECO:0000313" key="2">
    <source>
        <dbReference type="EMBL" id="TNN70698.1"/>
    </source>
</evidence>
<feature type="compositionally biased region" description="Low complexity" evidence="1">
    <location>
        <begin position="41"/>
        <end position="66"/>
    </location>
</feature>
<organism evidence="2 3">
    <name type="scientific">Liparis tanakae</name>
    <name type="common">Tanaka's snailfish</name>
    <dbReference type="NCBI Taxonomy" id="230148"/>
    <lineage>
        <taxon>Eukaryota</taxon>
        <taxon>Metazoa</taxon>
        <taxon>Chordata</taxon>
        <taxon>Craniata</taxon>
        <taxon>Vertebrata</taxon>
        <taxon>Euteleostomi</taxon>
        <taxon>Actinopterygii</taxon>
        <taxon>Neopterygii</taxon>
        <taxon>Teleostei</taxon>
        <taxon>Neoteleostei</taxon>
        <taxon>Acanthomorphata</taxon>
        <taxon>Eupercaria</taxon>
        <taxon>Perciformes</taxon>
        <taxon>Cottioidei</taxon>
        <taxon>Cottales</taxon>
        <taxon>Liparidae</taxon>
        <taxon>Liparis</taxon>
    </lineage>
</organism>
<evidence type="ECO:0000313" key="3">
    <source>
        <dbReference type="Proteomes" id="UP000314294"/>
    </source>
</evidence>
<comment type="caution">
    <text evidence="2">The sequence shown here is derived from an EMBL/GenBank/DDBJ whole genome shotgun (WGS) entry which is preliminary data.</text>
</comment>
<feature type="compositionally biased region" description="Basic and acidic residues" evidence="1">
    <location>
        <begin position="103"/>
        <end position="116"/>
    </location>
</feature>
<feature type="compositionally biased region" description="Basic and acidic residues" evidence="1">
    <location>
        <begin position="67"/>
        <end position="84"/>
    </location>
</feature>
<reference evidence="2 3" key="1">
    <citation type="submission" date="2019-03" db="EMBL/GenBank/DDBJ databases">
        <title>First draft genome of Liparis tanakae, snailfish: a comprehensive survey of snailfish specific genes.</title>
        <authorList>
            <person name="Kim W."/>
            <person name="Song I."/>
            <person name="Jeong J.-H."/>
            <person name="Kim D."/>
            <person name="Kim S."/>
            <person name="Ryu S."/>
            <person name="Song J.Y."/>
            <person name="Lee S.K."/>
        </authorList>
    </citation>
    <scope>NUCLEOTIDE SEQUENCE [LARGE SCALE GENOMIC DNA]</scope>
    <source>
        <tissue evidence="2">Muscle</tissue>
    </source>
</reference>
<dbReference type="EMBL" id="SRLO01000160">
    <property type="protein sequence ID" value="TNN70698.1"/>
    <property type="molecule type" value="Genomic_DNA"/>
</dbReference>
<feature type="region of interest" description="Disordered" evidence="1">
    <location>
        <begin position="140"/>
        <end position="235"/>
    </location>
</feature>
<sequence length="235" mass="25626">MTLNPTCVSQPCSLTERKKSRVGSAVMPYIMSSTLRRMSTVSTVSNSSSGLSSGSASSDGPSCNSSQDDRRASVLSRFEDDNRISRKNRKDWSVSKSQVLLERPSDADETHPEKQQRPKSLQLGDRRLTLSLFQGASSQLSLSNPLSPLPASPQTPGTPRCSSYSSLLSDNDVNTIDTPGSPPPMPPKKHPHEIDNFGFSSEFTPPLPMKIESKPPPPPPKTRKSLLPTYDHTPH</sequence>
<feature type="region of interest" description="Disordered" evidence="1">
    <location>
        <begin position="41"/>
        <end position="125"/>
    </location>
</feature>
<keyword evidence="3" id="KW-1185">Reference proteome</keyword>
<accession>A0A4Z2HYF9</accession>